<dbReference type="AlphaFoldDB" id="A0A0F5JTP9"/>
<organism evidence="2 3">
    <name type="scientific">Robbsia andropogonis</name>
    <dbReference type="NCBI Taxonomy" id="28092"/>
    <lineage>
        <taxon>Bacteria</taxon>
        <taxon>Pseudomonadati</taxon>
        <taxon>Pseudomonadota</taxon>
        <taxon>Betaproteobacteria</taxon>
        <taxon>Burkholderiales</taxon>
        <taxon>Burkholderiaceae</taxon>
        <taxon>Robbsia</taxon>
    </lineage>
</organism>
<gene>
    <name evidence="2" type="ORF">WM40_24475</name>
</gene>
<name>A0A0F5JTP9_9BURK</name>
<feature type="compositionally biased region" description="Basic residues" evidence="1">
    <location>
        <begin position="1"/>
        <end position="12"/>
    </location>
</feature>
<feature type="region of interest" description="Disordered" evidence="1">
    <location>
        <begin position="1"/>
        <end position="24"/>
    </location>
</feature>
<evidence type="ECO:0000313" key="2">
    <source>
        <dbReference type="EMBL" id="KKB61208.1"/>
    </source>
</evidence>
<proteinExistence type="predicted"/>
<sequence>MAQPKRTYHPPRTKCPDLPVLPNPATEADKDQWIEQMATLYPQCAASRRVFLKTDTESK</sequence>
<evidence type="ECO:0000256" key="1">
    <source>
        <dbReference type="SAM" id="MobiDB-lite"/>
    </source>
</evidence>
<keyword evidence="3" id="KW-1185">Reference proteome</keyword>
<dbReference type="STRING" id="28092.WM40_24475"/>
<dbReference type="Proteomes" id="UP000033618">
    <property type="component" value="Unassembled WGS sequence"/>
</dbReference>
<dbReference type="PATRIC" id="fig|28092.6.peg.5756"/>
<evidence type="ECO:0000313" key="3">
    <source>
        <dbReference type="Proteomes" id="UP000033618"/>
    </source>
</evidence>
<protein>
    <submittedName>
        <fullName evidence="2">Uncharacterized protein</fullName>
    </submittedName>
</protein>
<accession>A0A0F5JTP9</accession>
<reference evidence="2 3" key="1">
    <citation type="submission" date="2015-03" db="EMBL/GenBank/DDBJ databases">
        <title>Draft Genome Sequence of Burkholderia andropogonis type strain ICMP2807, isolated from Sorghum bicolor.</title>
        <authorList>
            <person name="Lopes-Santos L."/>
            <person name="Castro D.B."/>
            <person name="Ottoboni L.M."/>
            <person name="Park D."/>
            <person name="Weirc B.S."/>
            <person name="Destefano S.A."/>
        </authorList>
    </citation>
    <scope>NUCLEOTIDE SEQUENCE [LARGE SCALE GENOMIC DNA]</scope>
    <source>
        <strain evidence="2 3">ICMP2807</strain>
    </source>
</reference>
<comment type="caution">
    <text evidence="2">The sequence shown here is derived from an EMBL/GenBank/DDBJ whole genome shotgun (WGS) entry which is preliminary data.</text>
</comment>
<dbReference type="EMBL" id="LAQU01000058">
    <property type="protein sequence ID" value="KKB61208.1"/>
    <property type="molecule type" value="Genomic_DNA"/>
</dbReference>